<comment type="caution">
    <text evidence="1">The sequence shown here is derived from an EMBL/GenBank/DDBJ whole genome shotgun (WGS) entry which is preliminary data.</text>
</comment>
<protein>
    <submittedName>
        <fullName evidence="1">Uncharacterized protein</fullName>
    </submittedName>
</protein>
<evidence type="ECO:0000313" key="2">
    <source>
        <dbReference type="Proteomes" id="UP001148662"/>
    </source>
</evidence>
<reference evidence="1" key="1">
    <citation type="submission" date="2022-07" db="EMBL/GenBank/DDBJ databases">
        <title>Genome Sequence of Phlebia brevispora.</title>
        <authorList>
            <person name="Buettner E."/>
        </authorList>
    </citation>
    <scope>NUCLEOTIDE SEQUENCE</scope>
    <source>
        <strain evidence="1">MPL23</strain>
    </source>
</reference>
<evidence type="ECO:0000313" key="1">
    <source>
        <dbReference type="EMBL" id="KAJ3559900.1"/>
    </source>
</evidence>
<keyword evidence="2" id="KW-1185">Reference proteome</keyword>
<proteinExistence type="predicted"/>
<accession>A0ACC1TF66</accession>
<name>A0ACC1TF66_9APHY</name>
<sequence length="127" mass="13921">MQFKLSLVAFVGVVASLTNVSALPAAKPLEAREEDAATFDGHLFVCTDDGFSGSCLNIGFYSQVCQNFPDGYNDQISSVGPDQGWNCELFIDDNCNDDQGTYWVEYPGFSSLSYGNDAFSSFQCYRT</sequence>
<dbReference type="Proteomes" id="UP001148662">
    <property type="component" value="Unassembled WGS sequence"/>
</dbReference>
<gene>
    <name evidence="1" type="ORF">NM688_g52</name>
</gene>
<dbReference type="EMBL" id="JANHOG010000004">
    <property type="protein sequence ID" value="KAJ3559900.1"/>
    <property type="molecule type" value="Genomic_DNA"/>
</dbReference>
<organism evidence="1 2">
    <name type="scientific">Phlebia brevispora</name>
    <dbReference type="NCBI Taxonomy" id="194682"/>
    <lineage>
        <taxon>Eukaryota</taxon>
        <taxon>Fungi</taxon>
        <taxon>Dikarya</taxon>
        <taxon>Basidiomycota</taxon>
        <taxon>Agaricomycotina</taxon>
        <taxon>Agaricomycetes</taxon>
        <taxon>Polyporales</taxon>
        <taxon>Meruliaceae</taxon>
        <taxon>Phlebia</taxon>
    </lineage>
</organism>